<name>A0A4Z2FMM2_9TELE</name>
<sequence length="65" mass="7009">MGILVTFLFINPAASMNIGSTAGTISGAVAALVALIIVIYCCCCRKKKEEEEEEEEFTMGAFEDE</sequence>
<accession>A0A4Z2FMM2</accession>
<dbReference type="PANTHER" id="PTHR44969">
    <property type="entry name" value="CELL SURFACE A33 ANTIGEN"/>
    <property type="match status" value="1"/>
</dbReference>
<reference evidence="3 4" key="1">
    <citation type="submission" date="2019-03" db="EMBL/GenBank/DDBJ databases">
        <title>First draft genome of Liparis tanakae, snailfish: a comprehensive survey of snailfish specific genes.</title>
        <authorList>
            <person name="Kim W."/>
            <person name="Song I."/>
            <person name="Jeong J.-H."/>
            <person name="Kim D."/>
            <person name="Kim S."/>
            <person name="Ryu S."/>
            <person name="Song J.Y."/>
            <person name="Lee S.K."/>
        </authorList>
    </citation>
    <scope>NUCLEOTIDE SEQUENCE [LARGE SCALE GENOMIC DNA]</scope>
    <source>
        <tissue evidence="3">Muscle</tissue>
    </source>
</reference>
<proteinExistence type="predicted"/>
<dbReference type="PANTHER" id="PTHR44969:SF1">
    <property type="entry name" value="CELL SURFACE A33 ANTIGEN"/>
    <property type="match status" value="1"/>
</dbReference>
<keyword evidence="1" id="KW-1133">Transmembrane helix</keyword>
<keyword evidence="2" id="KW-0732">Signal</keyword>
<dbReference type="Proteomes" id="UP000314294">
    <property type="component" value="Unassembled WGS sequence"/>
</dbReference>
<feature type="transmembrane region" description="Helical" evidence="1">
    <location>
        <begin position="25"/>
        <end position="43"/>
    </location>
</feature>
<dbReference type="InterPro" id="IPR042474">
    <property type="entry name" value="A33"/>
</dbReference>
<organism evidence="3 4">
    <name type="scientific">Liparis tanakae</name>
    <name type="common">Tanaka's snailfish</name>
    <dbReference type="NCBI Taxonomy" id="230148"/>
    <lineage>
        <taxon>Eukaryota</taxon>
        <taxon>Metazoa</taxon>
        <taxon>Chordata</taxon>
        <taxon>Craniata</taxon>
        <taxon>Vertebrata</taxon>
        <taxon>Euteleostomi</taxon>
        <taxon>Actinopterygii</taxon>
        <taxon>Neopterygii</taxon>
        <taxon>Teleostei</taxon>
        <taxon>Neoteleostei</taxon>
        <taxon>Acanthomorphata</taxon>
        <taxon>Eupercaria</taxon>
        <taxon>Perciformes</taxon>
        <taxon>Cottioidei</taxon>
        <taxon>Cottales</taxon>
        <taxon>Liparidae</taxon>
        <taxon>Liparis</taxon>
    </lineage>
</organism>
<keyword evidence="1" id="KW-0812">Transmembrane</keyword>
<keyword evidence="1" id="KW-0472">Membrane</keyword>
<comment type="caution">
    <text evidence="3">The sequence shown here is derived from an EMBL/GenBank/DDBJ whole genome shotgun (WGS) entry which is preliminary data.</text>
</comment>
<evidence type="ECO:0000313" key="3">
    <source>
        <dbReference type="EMBL" id="TNN42496.1"/>
    </source>
</evidence>
<protein>
    <submittedName>
        <fullName evidence="3">Cell surface A33 antigen</fullName>
    </submittedName>
</protein>
<dbReference type="GO" id="GO:0005886">
    <property type="term" value="C:plasma membrane"/>
    <property type="evidence" value="ECO:0007669"/>
    <property type="project" value="InterPro"/>
</dbReference>
<feature type="signal peptide" evidence="2">
    <location>
        <begin position="1"/>
        <end position="15"/>
    </location>
</feature>
<feature type="chain" id="PRO_5021283506" evidence="2">
    <location>
        <begin position="16"/>
        <end position="65"/>
    </location>
</feature>
<evidence type="ECO:0000313" key="4">
    <source>
        <dbReference type="Proteomes" id="UP000314294"/>
    </source>
</evidence>
<dbReference type="EMBL" id="SRLO01001032">
    <property type="protein sequence ID" value="TNN42496.1"/>
    <property type="molecule type" value="Genomic_DNA"/>
</dbReference>
<evidence type="ECO:0000256" key="2">
    <source>
        <dbReference type="SAM" id="SignalP"/>
    </source>
</evidence>
<gene>
    <name evidence="3" type="primary">Gpa33_1</name>
    <name evidence="3" type="ORF">EYF80_047341</name>
</gene>
<keyword evidence="4" id="KW-1185">Reference proteome</keyword>
<dbReference type="AlphaFoldDB" id="A0A4Z2FMM2"/>
<evidence type="ECO:0000256" key="1">
    <source>
        <dbReference type="SAM" id="Phobius"/>
    </source>
</evidence>